<protein>
    <submittedName>
        <fullName evidence="2">GDP-mannose-dependent alpha-(1-2)-phosphatidylinositol mannosyltransferase</fullName>
        <ecNumber evidence="2">2.4.1.57</ecNumber>
    </submittedName>
</protein>
<dbReference type="EC" id="2.4.1.57" evidence="2"/>
<gene>
    <name evidence="2" type="primary">pimA_1</name>
    <name evidence="2" type="ORF">JAN5088_00645</name>
</gene>
<proteinExistence type="predicted"/>
<dbReference type="Proteomes" id="UP000048908">
    <property type="component" value="Unassembled WGS sequence"/>
</dbReference>
<evidence type="ECO:0000313" key="3">
    <source>
        <dbReference type="Proteomes" id="UP000048908"/>
    </source>
</evidence>
<keyword evidence="2" id="KW-0328">Glycosyltransferase</keyword>
<feature type="domain" description="Glycosyltransferase subfamily 4-like N-terminal" evidence="1">
    <location>
        <begin position="20"/>
        <end position="187"/>
    </location>
</feature>
<dbReference type="AlphaFoldDB" id="A0A0M6XL65"/>
<dbReference type="PANTHER" id="PTHR45947">
    <property type="entry name" value="SULFOQUINOVOSYL TRANSFERASE SQD2"/>
    <property type="match status" value="1"/>
</dbReference>
<keyword evidence="2" id="KW-0808">Transferase</keyword>
<dbReference type="InterPro" id="IPR050194">
    <property type="entry name" value="Glycosyltransferase_grp1"/>
</dbReference>
<name>A0A0M6XL65_9RHOB</name>
<dbReference type="Pfam" id="PF13439">
    <property type="entry name" value="Glyco_transf_4"/>
    <property type="match status" value="1"/>
</dbReference>
<dbReference type="InterPro" id="IPR028098">
    <property type="entry name" value="Glyco_trans_4-like_N"/>
</dbReference>
<dbReference type="CDD" id="cd03794">
    <property type="entry name" value="GT4_WbuB-like"/>
    <property type="match status" value="1"/>
</dbReference>
<dbReference type="GO" id="GO:0016757">
    <property type="term" value="F:glycosyltransferase activity"/>
    <property type="evidence" value="ECO:0007669"/>
    <property type="project" value="UniProtKB-KW"/>
</dbReference>
<dbReference type="SUPFAM" id="SSF53756">
    <property type="entry name" value="UDP-Glycosyltransferase/glycogen phosphorylase"/>
    <property type="match status" value="1"/>
</dbReference>
<dbReference type="Pfam" id="PF13692">
    <property type="entry name" value="Glyco_trans_1_4"/>
    <property type="match status" value="1"/>
</dbReference>
<accession>A0A0M6XL65</accession>
<dbReference type="PANTHER" id="PTHR45947:SF3">
    <property type="entry name" value="SULFOQUINOVOSYL TRANSFERASE SQD2"/>
    <property type="match status" value="1"/>
</dbReference>
<dbReference type="Gene3D" id="3.40.50.2000">
    <property type="entry name" value="Glycogen Phosphorylase B"/>
    <property type="match status" value="2"/>
</dbReference>
<sequence>MMRIAYVCTDPGIPVFGAKGASIHVQEMLRAFLHLGAEAVLISPRLDDDGPADLDPVRRLRLAPSPKGDPEVRERALLEQNAAVRAALDAAGPFDLVYERHALFGHGAMEWAAERRIPAVLEVNAPLIEEQSRHRTLALPDAARDSARRALGAASLVTAVSPQVARYVQDFGAQRVEVIPNAVNPDRFPTVPRPRGPFTVGFLGTLKPWHDVRTLIEAFGILREGTVPDARLLIVGDGPERQFLEDRLDALGLTGAAGFPGAVTAAEVPGCLARMHTAVAPYAGGQAFYFSPLKIYEYMAAGLPVVASRVGHLEEVIDPGTGLLCPPDDAGALADALARLAADPDLRARLGDAARADVLAHHTWDGVARRVLASAGLAAKDAA</sequence>
<evidence type="ECO:0000313" key="2">
    <source>
        <dbReference type="EMBL" id="CTQ31886.1"/>
    </source>
</evidence>
<dbReference type="RefSeq" id="WP_199502141.1">
    <property type="nucleotide sequence ID" value="NZ_CXPG01000012.1"/>
</dbReference>
<organism evidence="2 3">
    <name type="scientific">Jannaschia rubra</name>
    <dbReference type="NCBI Taxonomy" id="282197"/>
    <lineage>
        <taxon>Bacteria</taxon>
        <taxon>Pseudomonadati</taxon>
        <taxon>Pseudomonadota</taxon>
        <taxon>Alphaproteobacteria</taxon>
        <taxon>Rhodobacterales</taxon>
        <taxon>Roseobacteraceae</taxon>
        <taxon>Jannaschia</taxon>
    </lineage>
</organism>
<reference evidence="2 3" key="1">
    <citation type="submission" date="2015-07" db="EMBL/GenBank/DDBJ databases">
        <authorList>
            <person name="Noorani M."/>
        </authorList>
    </citation>
    <scope>NUCLEOTIDE SEQUENCE [LARGE SCALE GENOMIC DNA]</scope>
    <source>
        <strain evidence="2 3">CECT 5088</strain>
    </source>
</reference>
<evidence type="ECO:0000259" key="1">
    <source>
        <dbReference type="Pfam" id="PF13439"/>
    </source>
</evidence>
<dbReference type="EMBL" id="CXPG01000012">
    <property type="protein sequence ID" value="CTQ31886.1"/>
    <property type="molecule type" value="Genomic_DNA"/>
</dbReference>
<keyword evidence="3" id="KW-1185">Reference proteome</keyword>
<dbReference type="STRING" id="282197.SAMN04488517_11525"/>